<sequence length="217" mass="21966">MGQLPGLPVFQGAFPAPGLAVGADVGRDAGRTMLAGAVGYGPRSGRFGLVAGAGVFTASAPGFGGSRFAYGARFALRAVQFANQRLAITPFAGFGSTRARLTSGTVAGLPATPPDIGKVMQMDRIPLGIAAGGRFRIGDARALALSLAPAYTLDRRTGGSLDATKWNLRVAAVADLALTSRLGVSLASEFGQSTSLPEPGPTGSQIGLGVSFAFARR</sequence>
<dbReference type="EMBL" id="CP007128">
    <property type="protein sequence ID" value="AHG90172.1"/>
    <property type="molecule type" value="Genomic_DNA"/>
</dbReference>
<protein>
    <recommendedName>
        <fullName evidence="3">Outer membrane protein beta-barrel domain-containing protein</fullName>
    </recommendedName>
</protein>
<dbReference type="HOGENOM" id="CLU_1270789_0_0_0"/>
<evidence type="ECO:0000313" key="1">
    <source>
        <dbReference type="EMBL" id="AHG90172.1"/>
    </source>
</evidence>
<accession>W0RIC5</accession>
<dbReference type="Proteomes" id="UP000019151">
    <property type="component" value="Chromosome"/>
</dbReference>
<dbReference type="STRING" id="861299.J421_2635"/>
<name>W0RIC5_9BACT</name>
<reference evidence="1 2" key="1">
    <citation type="journal article" date="2014" name="Genome Announc.">
        <title>Genome Sequence and Methylome of Soil Bacterium Gemmatirosa kalamazoonensis KBS708T, a Member of the Rarely Cultivated Gemmatimonadetes Phylum.</title>
        <authorList>
            <person name="Debruyn J.M."/>
            <person name="Radosevich M."/>
            <person name="Wommack K.E."/>
            <person name="Polson S.W."/>
            <person name="Hauser L.J."/>
            <person name="Fawaz M.N."/>
            <person name="Korlach J."/>
            <person name="Tsai Y.C."/>
        </authorList>
    </citation>
    <scope>NUCLEOTIDE SEQUENCE [LARGE SCALE GENOMIC DNA]</scope>
    <source>
        <strain evidence="1 2">KBS708</strain>
    </source>
</reference>
<proteinExistence type="predicted"/>
<keyword evidence="2" id="KW-1185">Reference proteome</keyword>
<evidence type="ECO:0008006" key="3">
    <source>
        <dbReference type="Google" id="ProtNLM"/>
    </source>
</evidence>
<organism evidence="1 2">
    <name type="scientific">Gemmatirosa kalamazoonensis</name>
    <dbReference type="NCBI Taxonomy" id="861299"/>
    <lineage>
        <taxon>Bacteria</taxon>
        <taxon>Pseudomonadati</taxon>
        <taxon>Gemmatimonadota</taxon>
        <taxon>Gemmatimonadia</taxon>
        <taxon>Gemmatimonadales</taxon>
        <taxon>Gemmatimonadaceae</taxon>
        <taxon>Gemmatirosa</taxon>
    </lineage>
</organism>
<dbReference type="KEGG" id="gba:J421_2635"/>
<dbReference type="RefSeq" id="WP_148306299.1">
    <property type="nucleotide sequence ID" value="NZ_CP007128.1"/>
</dbReference>
<dbReference type="AlphaFoldDB" id="W0RIC5"/>
<evidence type="ECO:0000313" key="2">
    <source>
        <dbReference type="Proteomes" id="UP000019151"/>
    </source>
</evidence>
<gene>
    <name evidence="1" type="ORF">J421_2635</name>
</gene>
<dbReference type="InParanoid" id="W0RIC5"/>